<name>A0A382LDI7_9ZZZZ</name>
<protein>
    <submittedName>
        <fullName evidence="1">Uncharacterized protein</fullName>
    </submittedName>
</protein>
<dbReference type="SUPFAM" id="SSF63992">
    <property type="entry name" value="Dipeptide transport protein"/>
    <property type="match status" value="1"/>
</dbReference>
<accession>A0A382LDI7</accession>
<dbReference type="EMBL" id="UINC01086340">
    <property type="protein sequence ID" value="SVC34709.1"/>
    <property type="molecule type" value="Genomic_DNA"/>
</dbReference>
<dbReference type="InterPro" id="IPR036177">
    <property type="entry name" value="Peptidase_M55_sf"/>
</dbReference>
<dbReference type="AlphaFoldDB" id="A0A382LDI7"/>
<proteinExistence type="predicted"/>
<reference evidence="1" key="1">
    <citation type="submission" date="2018-05" db="EMBL/GenBank/DDBJ databases">
        <authorList>
            <person name="Lanie J.A."/>
            <person name="Ng W.-L."/>
            <person name="Kazmierczak K.M."/>
            <person name="Andrzejewski T.M."/>
            <person name="Davidsen T.M."/>
            <person name="Wayne K.J."/>
            <person name="Tettelin H."/>
            <person name="Glass J.I."/>
            <person name="Rusch D."/>
            <person name="Podicherti R."/>
            <person name="Tsui H.-C.T."/>
            <person name="Winkler M.E."/>
        </authorList>
    </citation>
    <scope>NUCLEOTIDE SEQUENCE</scope>
</reference>
<evidence type="ECO:0000313" key="1">
    <source>
        <dbReference type="EMBL" id="SVC34709.1"/>
    </source>
</evidence>
<organism evidence="1">
    <name type="scientific">marine metagenome</name>
    <dbReference type="NCBI Taxonomy" id="408172"/>
    <lineage>
        <taxon>unclassified sequences</taxon>
        <taxon>metagenomes</taxon>
        <taxon>ecological metagenomes</taxon>
    </lineage>
</organism>
<sequence length="70" mass="7934">MIEEGARKALKDLTAIEPYVPTTPTTITVELSTVDTAEPFMNLHGVEFVEPLKVESRAENWMAAWDQIWD</sequence>
<gene>
    <name evidence="1" type="ORF">METZ01_LOCUS287563</name>
</gene>
<dbReference type="InterPro" id="IPR007035">
    <property type="entry name" value="Peptidase_M55"/>
</dbReference>
<dbReference type="Pfam" id="PF04951">
    <property type="entry name" value="Peptidase_M55"/>
    <property type="match status" value="1"/>
</dbReference>